<evidence type="ECO:0000313" key="11">
    <source>
        <dbReference type="EMBL" id="KAB3534768.1"/>
    </source>
</evidence>
<evidence type="ECO:0000256" key="9">
    <source>
        <dbReference type="SAM" id="Phobius"/>
    </source>
</evidence>
<evidence type="ECO:0000256" key="2">
    <source>
        <dbReference type="ARBA" id="ARBA00022475"/>
    </source>
</evidence>
<dbReference type="PROSITE" id="PS50035">
    <property type="entry name" value="PLD"/>
    <property type="match status" value="2"/>
</dbReference>
<evidence type="ECO:0000259" key="10">
    <source>
        <dbReference type="PROSITE" id="PS50035"/>
    </source>
</evidence>
<keyword evidence="5" id="KW-0677">Repeat</keyword>
<comment type="subcellular location">
    <subcellularLocation>
        <location evidence="1">Cell membrane</location>
    </subcellularLocation>
</comment>
<evidence type="ECO:0000256" key="1">
    <source>
        <dbReference type="ARBA" id="ARBA00004236"/>
    </source>
</evidence>
<feature type="transmembrane region" description="Helical" evidence="9">
    <location>
        <begin position="59"/>
        <end position="83"/>
    </location>
</feature>
<evidence type="ECO:0000313" key="12">
    <source>
        <dbReference type="Proteomes" id="UP000432715"/>
    </source>
</evidence>
<dbReference type="AlphaFoldDB" id="A0A6I0EYQ6"/>
<evidence type="ECO:0000256" key="8">
    <source>
        <dbReference type="NCBIfam" id="TIGR04265"/>
    </source>
</evidence>
<organism evidence="11 12">
    <name type="scientific">Alkaliphilus pronyensis</name>
    <dbReference type="NCBI Taxonomy" id="1482732"/>
    <lineage>
        <taxon>Bacteria</taxon>
        <taxon>Bacillati</taxon>
        <taxon>Bacillota</taxon>
        <taxon>Clostridia</taxon>
        <taxon>Peptostreptococcales</taxon>
        <taxon>Natronincolaceae</taxon>
        <taxon>Alkaliphilus</taxon>
    </lineage>
</organism>
<keyword evidence="12" id="KW-1185">Reference proteome</keyword>
<gene>
    <name evidence="11" type="primary">cls</name>
    <name evidence="11" type="ORF">F8154_07860</name>
</gene>
<dbReference type="Gene3D" id="3.30.870.10">
    <property type="entry name" value="Endonuclease Chain A"/>
    <property type="match status" value="2"/>
</dbReference>
<feature type="transmembrane region" description="Helical" evidence="9">
    <location>
        <begin position="30"/>
        <end position="53"/>
    </location>
</feature>
<comment type="caution">
    <text evidence="11">The sequence shown here is derived from an EMBL/GenBank/DDBJ whole genome shotgun (WGS) entry which is preliminary data.</text>
</comment>
<dbReference type="InterPro" id="IPR001736">
    <property type="entry name" value="PLipase_D/transphosphatidylase"/>
</dbReference>
<dbReference type="EC" id="2.7.8.-" evidence="8"/>
<feature type="domain" description="PLD phosphodiesterase" evidence="10">
    <location>
        <begin position="414"/>
        <end position="441"/>
    </location>
</feature>
<keyword evidence="3" id="KW-0808">Transferase</keyword>
<dbReference type="OrthoDB" id="9762009at2"/>
<evidence type="ECO:0000256" key="4">
    <source>
        <dbReference type="ARBA" id="ARBA00022692"/>
    </source>
</evidence>
<keyword evidence="7 9" id="KW-0472">Membrane</keyword>
<evidence type="ECO:0000256" key="3">
    <source>
        <dbReference type="ARBA" id="ARBA00022679"/>
    </source>
</evidence>
<protein>
    <recommendedName>
        <fullName evidence="8">Cardiolipin synthase</fullName>
        <ecNumber evidence="8">2.7.8.-</ecNumber>
    </recommendedName>
</protein>
<feature type="transmembrane region" description="Helical" evidence="9">
    <location>
        <begin position="6"/>
        <end position="23"/>
    </location>
</feature>
<dbReference type="SMART" id="SM00155">
    <property type="entry name" value="PLDc"/>
    <property type="match status" value="2"/>
</dbReference>
<dbReference type="NCBIfam" id="TIGR04265">
    <property type="entry name" value="bac_cardiolipin"/>
    <property type="match status" value="1"/>
</dbReference>
<dbReference type="Proteomes" id="UP000432715">
    <property type="component" value="Unassembled WGS sequence"/>
</dbReference>
<dbReference type="GO" id="GO:0008808">
    <property type="term" value="F:cardiolipin synthase activity"/>
    <property type="evidence" value="ECO:0007669"/>
    <property type="project" value="UniProtKB-UniRule"/>
</dbReference>
<reference evidence="11 12" key="1">
    <citation type="submission" date="2019-10" db="EMBL/GenBank/DDBJ databases">
        <title>Alkaliphilus serpentinus sp. nov. and Alkaliphilus pronyensis sp. nov., two novel anaerobic alkaliphilic species isolated from the serpentinized-hosted hydrothermal field of the Prony Bay (New Caledonia).</title>
        <authorList>
            <person name="Postec A."/>
        </authorList>
    </citation>
    <scope>NUCLEOTIDE SEQUENCE [LARGE SCALE GENOMIC DNA]</scope>
    <source>
        <strain evidence="11 12">LacV</strain>
    </source>
</reference>
<dbReference type="GO" id="GO:0005886">
    <property type="term" value="C:plasma membrane"/>
    <property type="evidence" value="ECO:0007669"/>
    <property type="project" value="UniProtKB-SubCell"/>
</dbReference>
<dbReference type="InterPro" id="IPR022924">
    <property type="entry name" value="Cardiolipin_synthase"/>
</dbReference>
<dbReference type="EMBL" id="WBZC01000025">
    <property type="protein sequence ID" value="KAB3534768.1"/>
    <property type="molecule type" value="Genomic_DNA"/>
</dbReference>
<evidence type="ECO:0000256" key="6">
    <source>
        <dbReference type="ARBA" id="ARBA00022989"/>
    </source>
</evidence>
<dbReference type="CDD" id="cd09112">
    <property type="entry name" value="PLDc_CLS_2"/>
    <property type="match status" value="1"/>
</dbReference>
<evidence type="ECO:0000256" key="7">
    <source>
        <dbReference type="ARBA" id="ARBA00023136"/>
    </source>
</evidence>
<feature type="domain" description="PLD phosphodiesterase" evidence="10">
    <location>
        <begin position="238"/>
        <end position="265"/>
    </location>
</feature>
<dbReference type="SUPFAM" id="SSF56024">
    <property type="entry name" value="Phospholipase D/nuclease"/>
    <property type="match status" value="2"/>
</dbReference>
<dbReference type="PANTHER" id="PTHR21248:SF22">
    <property type="entry name" value="PHOSPHOLIPASE D"/>
    <property type="match status" value="1"/>
</dbReference>
<accession>A0A6I0EYQ6</accession>
<keyword evidence="2" id="KW-1003">Cell membrane</keyword>
<dbReference type="GO" id="GO:0032049">
    <property type="term" value="P:cardiolipin biosynthetic process"/>
    <property type="evidence" value="ECO:0007669"/>
    <property type="project" value="UniProtKB-UniRule"/>
</dbReference>
<sequence length="501" mass="57516">MVEDFFKIIFAFIIVFLFFYNFFRLTPHAIIIGIYPYIIGIALSFGSIFIVLLFSNNNIVLLICNSLLSFILLFTLFTAFQIFRNSIPINGYQLKRSEYMDKLMGITKYNELKKIQLSTMQKSISTLIENNTGIPITSNNKVSLLSVGNKYIDEIIEEFSKAKDHIHVEFFIIRDDDIGNKFKDILIQKAREGVKVRLVFDGLGSRKLSKTFKNKLLKNNVEIGIFNSTIHSILKGKLNNRDHRKIIIVDGKKTFIGGFNIGNEYLDRDENIGEWNDMHVKVEGEVVNWAQKIFLADWFYITGEAIVDSRYFPENNVEAITPIQMITSGFDTHWNEISQLYFSLISNAQHKVYIATPYLILNDSIIKALQTAALRGVDVKIVLPQKPDVFIVGWANASFYETLLKAKVRIFLHEDGFIHSKIVITDNQIVSIGSANLNTRSLFLDYEVNAVIYHEDASRQVEDIFTTYLEKSKELEYNSFKKLTPIEKLKLWIGGLIAPFA</sequence>
<name>A0A6I0EYQ6_9FIRM</name>
<evidence type="ECO:0000256" key="5">
    <source>
        <dbReference type="ARBA" id="ARBA00022737"/>
    </source>
</evidence>
<keyword evidence="4 9" id="KW-0812">Transmembrane</keyword>
<dbReference type="PANTHER" id="PTHR21248">
    <property type="entry name" value="CARDIOLIPIN SYNTHASE"/>
    <property type="match status" value="1"/>
</dbReference>
<dbReference type="CDD" id="cd09110">
    <property type="entry name" value="PLDc_CLS_1"/>
    <property type="match status" value="1"/>
</dbReference>
<dbReference type="InterPro" id="IPR025202">
    <property type="entry name" value="PLD-like_dom"/>
</dbReference>
<dbReference type="Pfam" id="PF13091">
    <property type="entry name" value="PLDc_2"/>
    <property type="match status" value="2"/>
</dbReference>
<proteinExistence type="predicted"/>
<keyword evidence="6 9" id="KW-1133">Transmembrane helix</keyword>